<evidence type="ECO:0000313" key="9">
    <source>
        <dbReference type="EMBL" id="TFV95187.1"/>
    </source>
</evidence>
<keyword evidence="4" id="KW-0799">Topoisomerase</keyword>
<dbReference type="SUPFAM" id="SSF55869">
    <property type="entry name" value="DNA topoisomerase I domain"/>
    <property type="match status" value="1"/>
</dbReference>
<dbReference type="InterPro" id="IPR035447">
    <property type="entry name" value="DNA_topo_I_N_sf"/>
</dbReference>
<dbReference type="InterPro" id="IPR013500">
    <property type="entry name" value="TopoI_cat_euk"/>
</dbReference>
<evidence type="ECO:0000313" key="10">
    <source>
        <dbReference type="Proteomes" id="UP000298127"/>
    </source>
</evidence>
<dbReference type="PRINTS" id="PR00416">
    <property type="entry name" value="EUTPISMRASEI"/>
</dbReference>
<dbReference type="InterPro" id="IPR049331">
    <property type="entry name" value="Top1B_N_bact"/>
</dbReference>
<dbReference type="GO" id="GO:0006265">
    <property type="term" value="P:DNA topological change"/>
    <property type="evidence" value="ECO:0007669"/>
    <property type="project" value="InterPro"/>
</dbReference>
<dbReference type="Gene3D" id="1.10.132.120">
    <property type="match status" value="1"/>
</dbReference>
<feature type="domain" description="DNA topoisomerase IB N-terminal" evidence="8">
    <location>
        <begin position="40"/>
        <end position="87"/>
    </location>
</feature>
<gene>
    <name evidence="9" type="ORF">E4M00_16150</name>
</gene>
<dbReference type="Pfam" id="PF21338">
    <property type="entry name" value="Top1B_N_bact"/>
    <property type="match status" value="1"/>
</dbReference>
<reference evidence="9 10" key="1">
    <citation type="journal article" date="2018" name="J. Microbiol.">
        <title>Leifsonia flava sp. nov., a novel actinobacterium isolated from the rhizosphere of Aquilegia viridiflora.</title>
        <authorList>
            <person name="Cai Y."/>
            <person name="Tao W.Z."/>
            <person name="Ma Y.J."/>
            <person name="Cheng J."/>
            <person name="Zhang M.Y."/>
            <person name="Zhang Y.X."/>
        </authorList>
    </citation>
    <scope>NUCLEOTIDE SEQUENCE [LARGE SCALE GENOMIC DNA]</scope>
    <source>
        <strain evidence="9 10">SYP-B2174</strain>
    </source>
</reference>
<evidence type="ECO:0000259" key="7">
    <source>
        <dbReference type="Pfam" id="PF01028"/>
    </source>
</evidence>
<keyword evidence="10" id="KW-1185">Reference proteome</keyword>
<keyword evidence="5" id="KW-0238">DNA-binding</keyword>
<dbReference type="Gene3D" id="3.30.66.10">
    <property type="entry name" value="DNA topoisomerase I domain"/>
    <property type="match status" value="1"/>
</dbReference>
<accession>A0A4Y9QSL9</accession>
<dbReference type="InterPro" id="IPR014711">
    <property type="entry name" value="TopoI_cat_a-hlx-sub_euk"/>
</dbReference>
<comment type="caution">
    <text evidence="9">The sequence shown here is derived from an EMBL/GenBank/DDBJ whole genome shotgun (WGS) entry which is preliminary data.</text>
</comment>
<name>A0A4Y9QSL9_9MICO</name>
<dbReference type="GO" id="GO:0003917">
    <property type="term" value="F:DNA topoisomerase type I (single strand cut, ATP-independent) activity"/>
    <property type="evidence" value="ECO:0007669"/>
    <property type="project" value="UniProtKB-EC"/>
</dbReference>
<sequence length="338" mass="36848">MPPRSGRRSDPRSRGRVVVRLRHVEPYTSPGYTRRRSGKGFRYLDGAGRALESDERARAEALVIPPAWTDVWIADRPNAHILAVGVDDAGRRQYIYHPDWTAARDAVKFDRMRELAAALPTARGRVTRDLAVEGLSRERVLATSFRLLDLVAVRVGAEAYFEANGSFGLSTLLVRHVKLDGEVMRLAFPAKSGQKMQAEVTDAALAAVSAELLERTPRSRYLAWQDENRFRALGGAQINEYVRTATGGDFTAKDFRTLRGTIAAASALAAAGPASSEREAKQAVRAAVVAASEVLGNTPTVAKGSYIDPTVIDRYLAGETIALTGSPEKALLALYERD</sequence>
<proteinExistence type="inferred from homology"/>
<feature type="domain" description="DNA topoisomerase I catalytic core eukaryotic-type" evidence="7">
    <location>
        <begin position="102"/>
        <end position="304"/>
    </location>
</feature>
<dbReference type="Pfam" id="PF01028">
    <property type="entry name" value="Topoisom_I"/>
    <property type="match status" value="1"/>
</dbReference>
<evidence type="ECO:0000256" key="6">
    <source>
        <dbReference type="ARBA" id="ARBA00023235"/>
    </source>
</evidence>
<comment type="catalytic activity">
    <reaction evidence="1">
        <text>ATP-independent breakage of single-stranded DNA, followed by passage and rejoining.</text>
        <dbReference type="EC" id="5.6.2.1"/>
    </reaction>
</comment>
<dbReference type="Proteomes" id="UP000298127">
    <property type="component" value="Unassembled WGS sequence"/>
</dbReference>
<evidence type="ECO:0000256" key="3">
    <source>
        <dbReference type="ARBA" id="ARBA00012891"/>
    </source>
</evidence>
<evidence type="ECO:0000256" key="1">
    <source>
        <dbReference type="ARBA" id="ARBA00000213"/>
    </source>
</evidence>
<dbReference type="EC" id="5.6.2.1" evidence="3"/>
<evidence type="ECO:0000256" key="5">
    <source>
        <dbReference type="ARBA" id="ARBA00023125"/>
    </source>
</evidence>
<organism evidence="9 10">
    <name type="scientific">Orlajensenia leifsoniae</name>
    <dbReference type="NCBI Taxonomy" id="2561933"/>
    <lineage>
        <taxon>Bacteria</taxon>
        <taxon>Bacillati</taxon>
        <taxon>Actinomycetota</taxon>
        <taxon>Actinomycetes</taxon>
        <taxon>Micrococcales</taxon>
        <taxon>Microbacteriaceae</taxon>
        <taxon>Orlajensenia</taxon>
    </lineage>
</organism>
<protein>
    <recommendedName>
        <fullName evidence="3">DNA topoisomerase</fullName>
        <ecNumber evidence="3">5.6.2.1</ecNumber>
    </recommendedName>
</protein>
<comment type="similarity">
    <text evidence="2">Belongs to the type IB topoisomerase family.</text>
</comment>
<dbReference type="EMBL" id="SPQZ01000007">
    <property type="protein sequence ID" value="TFV95187.1"/>
    <property type="molecule type" value="Genomic_DNA"/>
</dbReference>
<dbReference type="PROSITE" id="PS52038">
    <property type="entry name" value="TOPO_IB_2"/>
    <property type="match status" value="1"/>
</dbReference>
<dbReference type="GO" id="GO:0003677">
    <property type="term" value="F:DNA binding"/>
    <property type="evidence" value="ECO:0007669"/>
    <property type="project" value="UniProtKB-KW"/>
</dbReference>
<keyword evidence="6 9" id="KW-0413">Isomerase</keyword>
<evidence type="ECO:0000259" key="8">
    <source>
        <dbReference type="Pfam" id="PF21338"/>
    </source>
</evidence>
<evidence type="ECO:0000256" key="2">
    <source>
        <dbReference type="ARBA" id="ARBA00006645"/>
    </source>
</evidence>
<dbReference type="SUPFAM" id="SSF56349">
    <property type="entry name" value="DNA breaking-rejoining enzymes"/>
    <property type="match status" value="1"/>
</dbReference>
<evidence type="ECO:0000256" key="4">
    <source>
        <dbReference type="ARBA" id="ARBA00023029"/>
    </source>
</evidence>
<dbReference type="Gene3D" id="3.90.15.10">
    <property type="entry name" value="Topoisomerase I, Chain A, domain 3"/>
    <property type="match status" value="1"/>
</dbReference>
<dbReference type="InterPro" id="IPR011010">
    <property type="entry name" value="DNA_brk_join_enz"/>
</dbReference>
<dbReference type="InterPro" id="IPR001631">
    <property type="entry name" value="TopoI"/>
</dbReference>
<dbReference type="AlphaFoldDB" id="A0A4Y9QSL9"/>